<evidence type="ECO:0000256" key="4">
    <source>
        <dbReference type="PIRSR" id="PIRSR623088-3"/>
    </source>
</evidence>
<evidence type="ECO:0000256" key="3">
    <source>
        <dbReference type="PIRSR" id="PIRSR623088-1"/>
    </source>
</evidence>
<dbReference type="AlphaFoldDB" id="A0A7S1SS33"/>
<feature type="active site" description="Proton donor" evidence="3">
    <location>
        <position position="729"/>
    </location>
</feature>
<feature type="binding site" evidence="4">
    <location>
        <position position="733"/>
    </location>
    <ligand>
        <name>Zn(2+)</name>
        <dbReference type="ChEBI" id="CHEBI:29105"/>
        <label>1</label>
    </ligand>
</feature>
<organism evidence="8">
    <name type="scientific">Tetraselmis chuii</name>
    <dbReference type="NCBI Taxonomy" id="63592"/>
    <lineage>
        <taxon>Eukaryota</taxon>
        <taxon>Viridiplantae</taxon>
        <taxon>Chlorophyta</taxon>
        <taxon>core chlorophytes</taxon>
        <taxon>Chlorodendrophyceae</taxon>
        <taxon>Chlorodendrales</taxon>
        <taxon>Chlorodendraceae</taxon>
        <taxon>Tetraselmis</taxon>
    </lineage>
</organism>
<dbReference type="PROSITE" id="PS51845">
    <property type="entry name" value="PDEASE_I_2"/>
    <property type="match status" value="1"/>
</dbReference>
<evidence type="ECO:0000256" key="1">
    <source>
        <dbReference type="ARBA" id="ARBA00022723"/>
    </source>
</evidence>
<dbReference type="EMBL" id="HBGG01018585">
    <property type="protein sequence ID" value="CAD9207340.1"/>
    <property type="molecule type" value="Transcribed_RNA"/>
</dbReference>
<dbReference type="PRINTS" id="PR00387">
    <property type="entry name" value="PDIESTERASE1"/>
</dbReference>
<name>A0A7S1SS33_9CHLO</name>
<feature type="compositionally biased region" description="Polar residues" evidence="5">
    <location>
        <begin position="1017"/>
        <end position="1039"/>
    </location>
</feature>
<evidence type="ECO:0000259" key="7">
    <source>
        <dbReference type="PROSITE" id="PS51845"/>
    </source>
</evidence>
<sequence>MTVGLLGSALRIVAVLFGLATGSAVQSGTVHRGLRTHAPAPAWTSDTYSVLLPGHTRGAEAARSRHLLQGGNGCEKLVPMTLLLRWLTQSQFAGYFAAREMGFFAEQCLDVTILDGGGIFGGINITAASADFGIPWFLQFLELIDGGSDYIHVAQIFQRPAWRYFGMPVPGTMDPNAVTKNTVKNFGDMKNGVRFGIPRPYIETPLKSLLLKYGKTFCGATDWRTDSFTNCTGDEDIEFVVYGYNVTNIGTMEIPFFQGMMYNELGRLLLTTDDRGNFKYTINTPGAPENVAVYSAYEIDDLLLPEDGLMIHHELTRDAESRNLIVRFLTAAYKGWIHCRDNEHACVSIIAPNFGNTKQQIEHTLQTWQMREVNRAMWPARVGVGIHNLTESLKAAEIGREIGSLVNFDGNITSDRMSSIITEAFTLEAHYGLVAQGLDIHGAEWINKTGIRFCLSAEGVPTECASAAEQSSTRLALMIGIPVSVVSALLLALAWHTYRLRRKLRELQEDPTVTSLDLEAPITKVRNVLKKVISIEGDRVTPELTQELRDLMAALQKSHDMNMPDLQRQLLKIDTNVYSSDLALFLVETTMQGDVSTHGGALRHASNNALGRSPSNSFTSASRMLLCMHSEADEHKPNAPAPKREMQDMYNFILSVHPEADDMLHEIGISPSMDMLTFSSLGNSQLLITVTFHIFRTVHDLVLPLRLDDYKLMNFLKALEAGMHGPKLHNMRHAADTMSRVSAMLKMGGLYQQATQSMKRQLAAALIASIVPDYKHPGRTNVFHVKRASAAALSFNEQHVNENNSLYACLNVLRDPKCNFIEAWSEEEQREFKSTLIELVLGSDTDSHFELLTRFQMRVNTETEGYGGILASRFFGSCDRRTRLLVLQLAIVCGLHGDAVLPFEVHKKWVQLKQDEYFEQGDEEHALGLPISGLMDRSRPGVADPKTQVGWLDIIVIPIFQQFCNVFIDCHDLLQQCQENRALWEQEQANGFVGKAQFSPGLFMGLEGILRSDESRSQTPSVLSGSASDHVQSRQNSCSMHHPTRFPGTV</sequence>
<reference evidence="8" key="1">
    <citation type="submission" date="2021-01" db="EMBL/GenBank/DDBJ databases">
        <authorList>
            <person name="Corre E."/>
            <person name="Pelletier E."/>
            <person name="Niang G."/>
            <person name="Scheremetjew M."/>
            <person name="Finn R."/>
            <person name="Kale V."/>
            <person name="Holt S."/>
            <person name="Cochrane G."/>
            <person name="Meng A."/>
            <person name="Brown T."/>
            <person name="Cohen L."/>
        </authorList>
    </citation>
    <scope>NUCLEOTIDE SEQUENCE</scope>
    <source>
        <strain evidence="8">PLY429</strain>
    </source>
</reference>
<dbReference type="InterPro" id="IPR023088">
    <property type="entry name" value="PDEase"/>
</dbReference>
<keyword evidence="6" id="KW-0732">Signal</keyword>
<feature type="chain" id="PRO_5031459753" description="PDEase domain-containing protein" evidence="6">
    <location>
        <begin position="25"/>
        <end position="1050"/>
    </location>
</feature>
<evidence type="ECO:0000256" key="6">
    <source>
        <dbReference type="SAM" id="SignalP"/>
    </source>
</evidence>
<evidence type="ECO:0000313" key="8">
    <source>
        <dbReference type="EMBL" id="CAD9207340.1"/>
    </source>
</evidence>
<dbReference type="Gene3D" id="3.40.190.10">
    <property type="entry name" value="Periplasmic binding protein-like II"/>
    <property type="match status" value="1"/>
</dbReference>
<dbReference type="Gene3D" id="1.10.1300.10">
    <property type="entry name" value="3'5'-cyclic nucleotide phosphodiesterase, catalytic domain"/>
    <property type="match status" value="1"/>
</dbReference>
<feature type="binding site" evidence="4">
    <location>
        <position position="773"/>
    </location>
    <ligand>
        <name>Zn(2+)</name>
        <dbReference type="ChEBI" id="CHEBI:29105"/>
        <label>2</label>
    </ligand>
</feature>
<accession>A0A7S1SS33</accession>
<feature type="binding site" evidence="4">
    <location>
        <position position="773"/>
    </location>
    <ligand>
        <name>Zn(2+)</name>
        <dbReference type="ChEBI" id="CHEBI:29105"/>
        <label>1</label>
    </ligand>
</feature>
<protein>
    <recommendedName>
        <fullName evidence="7">PDEase domain-containing protein</fullName>
    </recommendedName>
</protein>
<keyword evidence="1 4" id="KW-0479">Metal-binding</keyword>
<evidence type="ECO:0000256" key="2">
    <source>
        <dbReference type="ARBA" id="ARBA00022801"/>
    </source>
</evidence>
<dbReference type="PANTHER" id="PTHR11347">
    <property type="entry name" value="CYCLIC NUCLEOTIDE PHOSPHODIESTERASE"/>
    <property type="match status" value="1"/>
</dbReference>
<feature type="signal peptide" evidence="6">
    <location>
        <begin position="1"/>
        <end position="24"/>
    </location>
</feature>
<feature type="region of interest" description="Disordered" evidence="5">
    <location>
        <begin position="1015"/>
        <end position="1050"/>
    </location>
</feature>
<dbReference type="GO" id="GO:0007165">
    <property type="term" value="P:signal transduction"/>
    <property type="evidence" value="ECO:0007669"/>
    <property type="project" value="InterPro"/>
</dbReference>
<dbReference type="GO" id="GO:0046872">
    <property type="term" value="F:metal ion binding"/>
    <property type="evidence" value="ECO:0007669"/>
    <property type="project" value="UniProtKB-KW"/>
</dbReference>
<keyword evidence="2" id="KW-0378">Hydrolase</keyword>
<proteinExistence type="predicted"/>
<dbReference type="SUPFAM" id="SSF109604">
    <property type="entry name" value="HD-domain/PDEase-like"/>
    <property type="match status" value="1"/>
</dbReference>
<feature type="domain" description="PDEase" evidence="7">
    <location>
        <begin position="652"/>
        <end position="991"/>
    </location>
</feature>
<dbReference type="GO" id="GO:0004114">
    <property type="term" value="F:3',5'-cyclic-nucleotide phosphodiesterase activity"/>
    <property type="evidence" value="ECO:0007669"/>
    <property type="project" value="InterPro"/>
</dbReference>
<gene>
    <name evidence="8" type="ORF">TCHU04912_LOCUS9576</name>
</gene>
<dbReference type="Pfam" id="PF00233">
    <property type="entry name" value="PDEase_I"/>
    <property type="match status" value="1"/>
</dbReference>
<dbReference type="InterPro" id="IPR002073">
    <property type="entry name" value="PDEase_catalytic_dom"/>
</dbReference>
<evidence type="ECO:0000256" key="5">
    <source>
        <dbReference type="SAM" id="MobiDB-lite"/>
    </source>
</evidence>
<dbReference type="InterPro" id="IPR036971">
    <property type="entry name" value="PDEase_catalytic_dom_sf"/>
</dbReference>